<sequence>MPIRDEVVNWLEEAKADLRHARNSIGVGDYNWSCFASQQAAEKALKALAIHVLGEYVRGHDIVKLYRRLKQFINQKIDEGLLAKLSAYYTLARYPNAGIERPHEEIDEGQAKEALQIAEVIVNEVSKAIRDP</sequence>
<evidence type="ECO:0000313" key="3">
    <source>
        <dbReference type="Proteomes" id="UP001529235"/>
    </source>
</evidence>
<dbReference type="InterPro" id="IPR007842">
    <property type="entry name" value="HEPN_dom"/>
</dbReference>
<comment type="caution">
    <text evidence="2">The sequence shown here is derived from an EMBL/GenBank/DDBJ whole genome shotgun (WGS) entry which is preliminary data.</text>
</comment>
<accession>A0ABD4Z8N8</accession>
<protein>
    <submittedName>
        <fullName evidence="2">HEPN domain-containing protein</fullName>
    </submittedName>
</protein>
<evidence type="ECO:0000313" key="2">
    <source>
        <dbReference type="EMBL" id="MDK6028923.1"/>
    </source>
</evidence>
<dbReference type="AlphaFoldDB" id="A0ABD4Z8N8"/>
<dbReference type="SMART" id="SM00748">
    <property type="entry name" value="HEPN"/>
    <property type="match status" value="1"/>
</dbReference>
<dbReference type="Pfam" id="PF05168">
    <property type="entry name" value="HEPN"/>
    <property type="match status" value="1"/>
</dbReference>
<dbReference type="SUPFAM" id="SSF81593">
    <property type="entry name" value="Nucleotidyltransferase substrate binding subunit/domain"/>
    <property type="match status" value="1"/>
</dbReference>
<reference evidence="2 3" key="1">
    <citation type="submission" date="2023-05" db="EMBL/GenBank/DDBJ databases">
        <title>A new hyperthermophilic archaea 'Ignisphaera cupida' sp. nov. and description of the family 'Ignisphaeraceae' fam. nov.</title>
        <authorList>
            <person name="Podosokorskaya O.A."/>
            <person name="Elcheninov A.G."/>
            <person name="Klukina A."/>
            <person name="Merkel A.Y."/>
        </authorList>
    </citation>
    <scope>NUCLEOTIDE SEQUENCE [LARGE SCALE GENOMIC DNA]</scope>
    <source>
        <strain evidence="2 3">4213-co</strain>
    </source>
</reference>
<dbReference type="RefSeq" id="WP_285273908.1">
    <property type="nucleotide sequence ID" value="NZ_JASNVW010000003.1"/>
</dbReference>
<dbReference type="EMBL" id="JASNVW010000003">
    <property type="protein sequence ID" value="MDK6028923.1"/>
    <property type="molecule type" value="Genomic_DNA"/>
</dbReference>
<proteinExistence type="predicted"/>
<gene>
    <name evidence="2" type="ORF">QPL79_06065</name>
</gene>
<dbReference type="PROSITE" id="PS50910">
    <property type="entry name" value="HEPN"/>
    <property type="match status" value="1"/>
</dbReference>
<dbReference type="Gene3D" id="1.20.120.330">
    <property type="entry name" value="Nucleotidyltransferases domain 2"/>
    <property type="match status" value="1"/>
</dbReference>
<organism evidence="2 3">
    <name type="scientific">Ignisphaera cupida</name>
    <dbReference type="NCBI Taxonomy" id="3050454"/>
    <lineage>
        <taxon>Archaea</taxon>
        <taxon>Thermoproteota</taxon>
        <taxon>Thermoprotei</taxon>
        <taxon>Desulfurococcales</taxon>
        <taxon>Desulfurococcaceae</taxon>
        <taxon>Ignisphaera</taxon>
    </lineage>
</organism>
<dbReference type="Proteomes" id="UP001529235">
    <property type="component" value="Unassembled WGS sequence"/>
</dbReference>
<keyword evidence="3" id="KW-1185">Reference proteome</keyword>
<feature type="domain" description="HEPN" evidence="1">
    <location>
        <begin position="11"/>
        <end position="121"/>
    </location>
</feature>
<evidence type="ECO:0000259" key="1">
    <source>
        <dbReference type="PROSITE" id="PS50910"/>
    </source>
</evidence>
<name>A0ABD4Z8N8_9CREN</name>